<feature type="transmembrane region" description="Helical" evidence="12">
    <location>
        <begin position="219"/>
        <end position="241"/>
    </location>
</feature>
<protein>
    <recommendedName>
        <fullName evidence="9">diacylglycerol cholinephosphotransferase</fullName>
        <ecNumber evidence="9">2.7.8.2</ecNumber>
    </recommendedName>
</protein>
<dbReference type="InterPro" id="IPR048254">
    <property type="entry name" value="CDP_ALCOHOL_P_TRANSF_CS"/>
</dbReference>
<name>A0AAE8SWJ2_9PEZI</name>
<evidence type="ECO:0000256" key="3">
    <source>
        <dbReference type="ARBA" id="ARBA00010441"/>
    </source>
</evidence>
<reference evidence="13" key="1">
    <citation type="submission" date="2018-03" db="EMBL/GenBank/DDBJ databases">
        <authorList>
            <person name="Guldener U."/>
        </authorList>
    </citation>
    <scope>NUCLEOTIDE SEQUENCE</scope>
</reference>
<keyword evidence="5 12" id="KW-0812">Transmembrane</keyword>
<evidence type="ECO:0000256" key="2">
    <source>
        <dbReference type="ARBA" id="ARBA00004127"/>
    </source>
</evidence>
<dbReference type="Pfam" id="PF01066">
    <property type="entry name" value="CDP-OH_P_transf"/>
    <property type="match status" value="1"/>
</dbReference>
<evidence type="ECO:0000256" key="7">
    <source>
        <dbReference type="ARBA" id="ARBA00023136"/>
    </source>
</evidence>
<dbReference type="PANTHER" id="PTHR10414:SF37">
    <property type="entry name" value="BB IN A BOXCAR, ISOFORM C"/>
    <property type="match status" value="1"/>
</dbReference>
<dbReference type="EMBL" id="ONZQ02000009">
    <property type="protein sequence ID" value="SPO03870.1"/>
    <property type="molecule type" value="Genomic_DNA"/>
</dbReference>
<comment type="subcellular location">
    <subcellularLocation>
        <location evidence="2">Endomembrane system</location>
        <topology evidence="2">Multi-pass membrane protein</topology>
    </subcellularLocation>
</comment>
<keyword evidence="6 12" id="KW-1133">Transmembrane helix</keyword>
<organism evidence="13 14">
    <name type="scientific">Cephalotrichum gorgonifer</name>
    <dbReference type="NCBI Taxonomy" id="2041049"/>
    <lineage>
        <taxon>Eukaryota</taxon>
        <taxon>Fungi</taxon>
        <taxon>Dikarya</taxon>
        <taxon>Ascomycota</taxon>
        <taxon>Pezizomycotina</taxon>
        <taxon>Sordariomycetes</taxon>
        <taxon>Hypocreomycetidae</taxon>
        <taxon>Microascales</taxon>
        <taxon>Microascaceae</taxon>
        <taxon>Cephalotrichum</taxon>
    </lineage>
</organism>
<accession>A0AAE8SWJ2</accession>
<evidence type="ECO:0000256" key="4">
    <source>
        <dbReference type="ARBA" id="ARBA00022679"/>
    </source>
</evidence>
<evidence type="ECO:0000256" key="10">
    <source>
        <dbReference type="ARBA" id="ARBA00051857"/>
    </source>
</evidence>
<comment type="caution">
    <text evidence="13">The sequence shown here is derived from an EMBL/GenBank/DDBJ whole genome shotgun (WGS) entry which is preliminary data.</text>
</comment>
<evidence type="ECO:0000313" key="14">
    <source>
        <dbReference type="Proteomes" id="UP001187682"/>
    </source>
</evidence>
<feature type="transmembrane region" description="Helical" evidence="12">
    <location>
        <begin position="262"/>
        <end position="281"/>
    </location>
</feature>
<keyword evidence="7 12" id="KW-0472">Membrane</keyword>
<dbReference type="InterPro" id="IPR014472">
    <property type="entry name" value="CHOPT"/>
</dbReference>
<gene>
    <name evidence="13" type="ORF">DNG_06553</name>
</gene>
<evidence type="ECO:0000256" key="11">
    <source>
        <dbReference type="RuleBase" id="RU003750"/>
    </source>
</evidence>
<dbReference type="GO" id="GO:0012505">
    <property type="term" value="C:endomembrane system"/>
    <property type="evidence" value="ECO:0007669"/>
    <property type="project" value="UniProtKB-SubCell"/>
</dbReference>
<evidence type="ECO:0000256" key="8">
    <source>
        <dbReference type="ARBA" id="ARBA00037890"/>
    </source>
</evidence>
<dbReference type="GO" id="GO:0016020">
    <property type="term" value="C:membrane"/>
    <property type="evidence" value="ECO:0007669"/>
    <property type="project" value="InterPro"/>
</dbReference>
<keyword evidence="4 11" id="KW-0808">Transferase</keyword>
<sequence length="414" mass="46338">MAYLRHHNLPNLKKYKYSSVDRSLVSKYILKPFYTHVVIKLFPMSMAPNLITLTGFMFVIANFLTLLWYNPGLDTDCPTWVYYSWAVGLFLYQTFDAVDGAQARRTRQSGPLGELFDHGVDALNTCLEVLIFAGTQNMGQSWYTVATLFASLLTFYVQTWDEYHTKTLTLGIVNGPVEGILILVFVYTLTGYMGGASFWQQAMLPTLGLPRLAFVPSELYDLSFTQWYMVQGTFVLVYNTFESARNVIRSRRARGDRSRTALLGLLPFFAVWTLIVSYLYLQPTILTNHLVPFSVFAGLVNAYSVGQMITAHLVLLPFPYFNVIALPLFVGVLDSVGPLLLAHTGVGWPSALGDGVYQVAFMFLMLGLALGVYGSFVVDVIVSICDYLDIWCLTIKHPFVAPLESADGKEKKAA</sequence>
<evidence type="ECO:0000256" key="6">
    <source>
        <dbReference type="ARBA" id="ARBA00022989"/>
    </source>
</evidence>
<feature type="transmembrane region" description="Helical" evidence="12">
    <location>
        <begin position="180"/>
        <end position="199"/>
    </location>
</feature>
<comment type="cofactor">
    <cofactor evidence="1">
        <name>Mg(2+)</name>
        <dbReference type="ChEBI" id="CHEBI:18420"/>
    </cofactor>
</comment>
<keyword evidence="14" id="KW-1185">Reference proteome</keyword>
<evidence type="ECO:0000256" key="5">
    <source>
        <dbReference type="ARBA" id="ARBA00022692"/>
    </source>
</evidence>
<dbReference type="PROSITE" id="PS00379">
    <property type="entry name" value="CDP_ALCOHOL_P_TRANSF"/>
    <property type="match status" value="1"/>
</dbReference>
<evidence type="ECO:0000313" key="13">
    <source>
        <dbReference type="EMBL" id="SPO03870.1"/>
    </source>
</evidence>
<dbReference type="GO" id="GO:0004142">
    <property type="term" value="F:diacylglycerol cholinephosphotransferase activity"/>
    <property type="evidence" value="ECO:0007669"/>
    <property type="project" value="UniProtKB-EC"/>
</dbReference>
<evidence type="ECO:0000256" key="9">
    <source>
        <dbReference type="ARBA" id="ARBA00038987"/>
    </source>
</evidence>
<feature type="transmembrane region" description="Helical" evidence="12">
    <location>
        <begin position="293"/>
        <end position="316"/>
    </location>
</feature>
<comment type="similarity">
    <text evidence="3 11">Belongs to the CDP-alcohol phosphatidyltransferase class-I family.</text>
</comment>
<dbReference type="AlphaFoldDB" id="A0AAE8SWJ2"/>
<dbReference type="PANTHER" id="PTHR10414">
    <property type="entry name" value="ETHANOLAMINEPHOSPHOTRANSFERASE"/>
    <property type="match status" value="1"/>
</dbReference>
<dbReference type="InterPro" id="IPR043130">
    <property type="entry name" value="CDP-OH_PTrfase_TM_dom"/>
</dbReference>
<evidence type="ECO:0000256" key="1">
    <source>
        <dbReference type="ARBA" id="ARBA00001946"/>
    </source>
</evidence>
<proteinExistence type="inferred from homology"/>
<dbReference type="EC" id="2.7.8.2" evidence="9"/>
<feature type="transmembrane region" description="Helical" evidence="12">
    <location>
        <begin position="323"/>
        <end position="343"/>
    </location>
</feature>
<dbReference type="Gene3D" id="1.20.120.1760">
    <property type="match status" value="1"/>
</dbReference>
<evidence type="ECO:0000256" key="12">
    <source>
        <dbReference type="SAM" id="Phobius"/>
    </source>
</evidence>
<feature type="transmembrane region" description="Helical" evidence="12">
    <location>
        <begin position="50"/>
        <end position="68"/>
    </location>
</feature>
<dbReference type="Proteomes" id="UP001187682">
    <property type="component" value="Unassembled WGS sequence"/>
</dbReference>
<comment type="pathway">
    <text evidence="8">Phospholipid metabolism; phosphatidylcholine biosynthesis; phosphatidylcholine from phosphocholine: step 2/2.</text>
</comment>
<dbReference type="FunFam" id="1.20.120.1760:FF:000012">
    <property type="entry name" value="sn-1,2-diacylglycerol cholinephosphotransferase"/>
    <property type="match status" value="1"/>
</dbReference>
<dbReference type="PIRSF" id="PIRSF015665">
    <property type="entry name" value="CHOPT"/>
    <property type="match status" value="1"/>
</dbReference>
<dbReference type="InterPro" id="IPR000462">
    <property type="entry name" value="CDP-OH_P_trans"/>
</dbReference>
<feature type="transmembrane region" description="Helical" evidence="12">
    <location>
        <begin position="355"/>
        <end position="378"/>
    </location>
</feature>
<comment type="catalytic activity">
    <reaction evidence="10">
        <text>CDP-N,N-dimethylethanolamine + a 1,2-diacyl-sn-glycerol = a 1,2-diacyl-sn-glycero-3-phospho-N,N-dimethylethanolamine + CMP + H(+)</text>
        <dbReference type="Rhea" id="RHEA:33775"/>
        <dbReference type="ChEBI" id="CHEBI:15378"/>
        <dbReference type="ChEBI" id="CHEBI:17815"/>
        <dbReference type="ChEBI" id="CHEBI:60377"/>
        <dbReference type="ChEBI" id="CHEBI:64572"/>
        <dbReference type="ChEBI" id="CHEBI:65117"/>
    </reaction>
    <physiologicalReaction direction="left-to-right" evidence="10">
        <dbReference type="Rhea" id="RHEA:33776"/>
    </physiologicalReaction>
</comment>